<evidence type="ECO:0000313" key="7">
    <source>
        <dbReference type="Proteomes" id="UP000238949"/>
    </source>
</evidence>
<keyword evidence="2 5" id="KW-0479">Metal-binding</keyword>
<comment type="caution">
    <text evidence="6">The sequence shown here is derived from an EMBL/GenBank/DDBJ whole genome shotgun (WGS) entry which is preliminary data.</text>
</comment>
<organism evidence="6 7">
    <name type="scientific">Alteromonas alba</name>
    <dbReference type="NCBI Taxonomy" id="2079529"/>
    <lineage>
        <taxon>Bacteria</taxon>
        <taxon>Pseudomonadati</taxon>
        <taxon>Pseudomonadota</taxon>
        <taxon>Gammaproteobacteria</taxon>
        <taxon>Alteromonadales</taxon>
        <taxon>Alteromonadaceae</taxon>
        <taxon>Alteromonas/Salinimonas group</taxon>
        <taxon>Alteromonas</taxon>
    </lineage>
</organism>
<keyword evidence="3" id="KW-0378">Hydrolase</keyword>
<reference evidence="7" key="1">
    <citation type="journal article" date="2020" name="Int. J. Syst. Evol. Microbiol.">
        <title>Alteromonas alba sp. nov., a marine bacterium isolated from the seawater of the West Pacific Ocean.</title>
        <authorList>
            <person name="Sun C."/>
            <person name="Wu Y.-H."/>
            <person name="Xamxidin M."/>
            <person name="Cheng H."/>
            <person name="Xu X.-W."/>
        </authorList>
    </citation>
    <scope>NUCLEOTIDE SEQUENCE [LARGE SCALE GENOMIC DNA]</scope>
    <source>
        <strain evidence="7">190</strain>
    </source>
</reference>
<dbReference type="GO" id="GO:0046872">
    <property type="term" value="F:metal ion binding"/>
    <property type="evidence" value="ECO:0007669"/>
    <property type="project" value="UniProtKB-KW"/>
</dbReference>
<keyword evidence="4 5" id="KW-0460">Magnesium</keyword>
<feature type="binding site" evidence="5">
    <location>
        <position position="191"/>
    </location>
    <ligand>
        <name>Mg(2+)</name>
        <dbReference type="ChEBI" id="CHEBI:18420"/>
        <label>1</label>
        <note>catalytic</note>
    </ligand>
</feature>
<dbReference type="Pfam" id="PF00459">
    <property type="entry name" value="Inositol_P"/>
    <property type="match status" value="1"/>
</dbReference>
<accession>A0A2S9VC00</accession>
<evidence type="ECO:0000256" key="5">
    <source>
        <dbReference type="PIRSR" id="PIRSR600760-2"/>
    </source>
</evidence>
<dbReference type="GO" id="GO:0007165">
    <property type="term" value="P:signal transduction"/>
    <property type="evidence" value="ECO:0007669"/>
    <property type="project" value="TreeGrafter"/>
</dbReference>
<dbReference type="InterPro" id="IPR000760">
    <property type="entry name" value="Inositol_monophosphatase-like"/>
</dbReference>
<dbReference type="Proteomes" id="UP000238949">
    <property type="component" value="Unassembled WGS sequence"/>
</dbReference>
<dbReference type="PANTHER" id="PTHR20854:SF4">
    <property type="entry name" value="INOSITOL-1-MONOPHOSPHATASE-RELATED"/>
    <property type="match status" value="1"/>
</dbReference>
<sequence>MAKGKIVTRPFTGNNNNLLSISTLLKKVNRVDGTDNGSGIVDQSTGYFNHVLRWVITAVISHVPHRQTTIIKRSLAHKAKDVSISRVTHHNRTTMLNSEQLHQLADICRQAADTEIMLRFRKLVSEQVEEKQNHHDLVTVADQAAETFILNKLRALYPDALLIGEESVYQDPTALSQFNNAALSFVLDPIDGTWHYANGSVNFGVMLSVASYGEVVAGIIFEPVSGDYMWAIKGQGAFDRVDGQDRPLQAGKQSSLPLSETMGCFSFGVSKGADKPRALQAVMQMGRVMDYRCAAAEYRLLNTGATAFVIFQGTLNLWDHGAGLLISKEAGAVARMLDGADYSPQVTGKLLVAESEARWSEVAALFT</sequence>
<evidence type="ECO:0000256" key="3">
    <source>
        <dbReference type="ARBA" id="ARBA00022801"/>
    </source>
</evidence>
<dbReference type="SUPFAM" id="SSF56655">
    <property type="entry name" value="Carbohydrate phosphatase"/>
    <property type="match status" value="1"/>
</dbReference>
<keyword evidence="7" id="KW-1185">Reference proteome</keyword>
<dbReference type="Gene3D" id="3.40.190.80">
    <property type="match status" value="1"/>
</dbReference>
<dbReference type="PRINTS" id="PR00377">
    <property type="entry name" value="IMPHPHTASES"/>
</dbReference>
<protein>
    <submittedName>
        <fullName evidence="6">Inositol monophosphatase</fullName>
    </submittedName>
</protein>
<evidence type="ECO:0000256" key="4">
    <source>
        <dbReference type="ARBA" id="ARBA00022842"/>
    </source>
</evidence>
<feature type="binding site" evidence="5">
    <location>
        <position position="319"/>
    </location>
    <ligand>
        <name>Mg(2+)</name>
        <dbReference type="ChEBI" id="CHEBI:18420"/>
        <label>1</label>
        <note>catalytic</note>
    </ligand>
</feature>
<feature type="binding site" evidence="5">
    <location>
        <position position="188"/>
    </location>
    <ligand>
        <name>Mg(2+)</name>
        <dbReference type="ChEBI" id="CHEBI:18420"/>
        <label>1</label>
        <note>catalytic</note>
    </ligand>
</feature>
<dbReference type="Gene3D" id="3.30.540.10">
    <property type="entry name" value="Fructose-1,6-Bisphosphatase, subunit A, domain 1"/>
    <property type="match status" value="1"/>
</dbReference>
<dbReference type="InterPro" id="IPR020583">
    <property type="entry name" value="Inositol_monoP_metal-BS"/>
</dbReference>
<feature type="binding site" evidence="5">
    <location>
        <position position="190"/>
    </location>
    <ligand>
        <name>Mg(2+)</name>
        <dbReference type="ChEBI" id="CHEBI:18420"/>
        <label>1</label>
        <note>catalytic</note>
    </ligand>
</feature>
<proteinExistence type="inferred from homology"/>
<feature type="binding site" evidence="5">
    <location>
        <position position="165"/>
    </location>
    <ligand>
        <name>Mg(2+)</name>
        <dbReference type="ChEBI" id="CHEBI:18420"/>
        <label>1</label>
        <note>catalytic</note>
    </ligand>
</feature>
<evidence type="ECO:0000256" key="1">
    <source>
        <dbReference type="ARBA" id="ARBA00009759"/>
    </source>
</evidence>
<comment type="cofactor">
    <cofactor evidence="5">
        <name>Mg(2+)</name>
        <dbReference type="ChEBI" id="CHEBI:18420"/>
    </cofactor>
</comment>
<dbReference type="GO" id="GO:0008934">
    <property type="term" value="F:inositol monophosphate 1-phosphatase activity"/>
    <property type="evidence" value="ECO:0007669"/>
    <property type="project" value="TreeGrafter"/>
</dbReference>
<dbReference type="PANTHER" id="PTHR20854">
    <property type="entry name" value="INOSITOL MONOPHOSPHATASE"/>
    <property type="match status" value="1"/>
</dbReference>
<evidence type="ECO:0000256" key="2">
    <source>
        <dbReference type="ARBA" id="ARBA00022723"/>
    </source>
</evidence>
<dbReference type="GO" id="GO:0006020">
    <property type="term" value="P:inositol metabolic process"/>
    <property type="evidence" value="ECO:0007669"/>
    <property type="project" value="TreeGrafter"/>
</dbReference>
<comment type="similarity">
    <text evidence="1">Belongs to the inositol monophosphatase superfamily.</text>
</comment>
<name>A0A2S9VC00_9ALTE</name>
<evidence type="ECO:0000313" key="6">
    <source>
        <dbReference type="EMBL" id="PRO73989.1"/>
    </source>
</evidence>
<gene>
    <name evidence="6" type="ORF">C6Y40_08610</name>
</gene>
<dbReference type="PROSITE" id="PS00629">
    <property type="entry name" value="IMP_1"/>
    <property type="match status" value="1"/>
</dbReference>
<dbReference type="OrthoDB" id="9785695at2"/>
<dbReference type="EMBL" id="PVNP01000076">
    <property type="protein sequence ID" value="PRO73989.1"/>
    <property type="molecule type" value="Genomic_DNA"/>
</dbReference>
<dbReference type="AlphaFoldDB" id="A0A2S9VC00"/>